<dbReference type="Proteomes" id="UP000034448">
    <property type="component" value="Unassembled WGS sequence"/>
</dbReference>
<keyword evidence="1" id="KW-1133">Transmembrane helix</keyword>
<accession>A0A0G0FLE4</accession>
<evidence type="ECO:0000256" key="1">
    <source>
        <dbReference type="SAM" id="Phobius"/>
    </source>
</evidence>
<evidence type="ECO:0000313" key="2">
    <source>
        <dbReference type="EMBL" id="KKQ14535.1"/>
    </source>
</evidence>
<comment type="caution">
    <text evidence="2">The sequence shown here is derived from an EMBL/GenBank/DDBJ whole genome shotgun (WGS) entry which is preliminary data.</text>
</comment>
<sequence length="233" mass="26750">MEIYLILLIILIASVVVFFLYRKLNYQSQIIKDLRAEGERWRIAPSQQVIQDAYQKANQVMGEAEINALKTAAEKEMEIGLFQDKLQSQFQAQLQQILTKEGALISQSLTTAQKKHDEFIVQLEKQNLDWQNNVENEMRGKIGTLLESFESKLTEFFTGAQKQSLDAINLELKSARQLIDSYKSQQMAIVDENIVAVLERTLNLVLKQKLTLKDQMDLVAEALEKAKLEKFLV</sequence>
<evidence type="ECO:0000313" key="3">
    <source>
        <dbReference type="Proteomes" id="UP000034448"/>
    </source>
</evidence>
<organism evidence="2 3">
    <name type="scientific">Candidatus Daviesbacteria bacterium GW2011_GWA1_36_8</name>
    <dbReference type="NCBI Taxonomy" id="1618417"/>
    <lineage>
        <taxon>Bacteria</taxon>
        <taxon>Candidatus Daviesiibacteriota</taxon>
    </lineage>
</organism>
<reference evidence="2 3" key="1">
    <citation type="journal article" date="2015" name="Nature">
        <title>rRNA introns, odd ribosomes, and small enigmatic genomes across a large radiation of phyla.</title>
        <authorList>
            <person name="Brown C.T."/>
            <person name="Hug L.A."/>
            <person name="Thomas B.C."/>
            <person name="Sharon I."/>
            <person name="Castelle C.J."/>
            <person name="Singh A."/>
            <person name="Wilkins M.J."/>
            <person name="Williams K.H."/>
            <person name="Banfield J.F."/>
        </authorList>
    </citation>
    <scope>NUCLEOTIDE SEQUENCE [LARGE SCALE GENOMIC DNA]</scope>
</reference>
<dbReference type="AlphaFoldDB" id="A0A0G0FLE4"/>
<name>A0A0G0FLE4_9BACT</name>
<feature type="transmembrane region" description="Helical" evidence="1">
    <location>
        <begin position="6"/>
        <end position="24"/>
    </location>
</feature>
<dbReference type="EMBL" id="LBSJ01000034">
    <property type="protein sequence ID" value="KKQ14535.1"/>
    <property type="molecule type" value="Genomic_DNA"/>
</dbReference>
<gene>
    <name evidence="2" type="ORF">US28_C0034G0008</name>
</gene>
<proteinExistence type="predicted"/>
<keyword evidence="1" id="KW-0472">Membrane</keyword>
<protein>
    <submittedName>
        <fullName evidence="2">Uncharacterized protein</fullName>
    </submittedName>
</protein>
<keyword evidence="1" id="KW-0812">Transmembrane</keyword>